<evidence type="ECO:0000313" key="2">
    <source>
        <dbReference type="EMBL" id="JAP96046.1"/>
    </source>
</evidence>
<evidence type="ECO:0000256" key="1">
    <source>
        <dbReference type="SAM" id="Phobius"/>
    </source>
</evidence>
<accession>A0A146KKW3</accession>
<feature type="non-terminal residue" evidence="2">
    <location>
        <position position="1"/>
    </location>
</feature>
<organism evidence="2">
    <name type="scientific">Trepomonas sp. PC1</name>
    <dbReference type="NCBI Taxonomy" id="1076344"/>
    <lineage>
        <taxon>Eukaryota</taxon>
        <taxon>Metamonada</taxon>
        <taxon>Diplomonadida</taxon>
        <taxon>Hexamitidae</taxon>
        <taxon>Hexamitinae</taxon>
        <taxon>Trepomonas</taxon>
    </lineage>
</organism>
<dbReference type="AlphaFoldDB" id="A0A146KKW3"/>
<name>A0A146KKW3_9EUKA</name>
<sequence length="498" mass="56124">IILMVDCFDSTSKASYYRTTRTVALSLAPSDDLTAIQQEMCFVTLLNLYFTSTVQIGTEIFELPRTKYTAQEMTLTYSCSIQGGCLYETVDAFTIALYTMTFPDDEMTIQGVAGRFATQIYNHIDCKQDRNVVINAISGQEKFEMQTTNVQTCRTGRESTDLYLTIQSGDYSNVQHFTFDPSVNVNSDYVELYNTLSIDCSTMTGDEQENCVEVINTAIGQDIPSSVCILQNPVQVEYEEQLVWFNQSIVAEVQQQKNAIVVDCYDSARINLVSDKMYVEIFPGAMTNCEEDLNIQNDSQRIDIIIAQNADQSGLFVQQSVQTDKIEHGSLWAFDFNCSNFNSSCDNLKKLYSLPSNASFSIFYKLFLDEEIVFKTQIELSVVRIPVDIIKVTIFDDKIDLAITSNIAQTVPIVVHYGAQTLQFVVKLKIGHYDYYFETKVQMEQSEAAKVELLGGTVSNVPVQLLALGTAMQWEFISVIGVIVIIIVYFGLLRIKCR</sequence>
<dbReference type="EMBL" id="GDID01000560">
    <property type="protein sequence ID" value="JAP96046.1"/>
    <property type="molecule type" value="Transcribed_RNA"/>
</dbReference>
<keyword evidence="1" id="KW-1133">Transmembrane helix</keyword>
<feature type="non-terminal residue" evidence="2">
    <location>
        <position position="498"/>
    </location>
</feature>
<gene>
    <name evidence="2" type="ORF">TPC1_10752</name>
</gene>
<keyword evidence="1" id="KW-0812">Transmembrane</keyword>
<protein>
    <submittedName>
        <fullName evidence="2">Uncharacterized protein</fullName>
    </submittedName>
</protein>
<keyword evidence="1" id="KW-0472">Membrane</keyword>
<proteinExistence type="predicted"/>
<feature type="transmembrane region" description="Helical" evidence="1">
    <location>
        <begin position="474"/>
        <end position="493"/>
    </location>
</feature>
<reference evidence="2" key="1">
    <citation type="submission" date="2015-07" db="EMBL/GenBank/DDBJ databases">
        <title>Adaptation to a free-living lifestyle via gene acquisitions in the diplomonad Trepomonas sp. PC1.</title>
        <authorList>
            <person name="Xu F."/>
            <person name="Jerlstrom-Hultqvist J."/>
            <person name="Kolisko M."/>
            <person name="Simpson A.G.B."/>
            <person name="Roger A.J."/>
            <person name="Svard S.G."/>
            <person name="Andersson J.O."/>
        </authorList>
    </citation>
    <scope>NUCLEOTIDE SEQUENCE</scope>
    <source>
        <strain evidence="2">PC1</strain>
    </source>
</reference>